<keyword evidence="2" id="KW-0812">Transmembrane</keyword>
<feature type="region of interest" description="Disordered" evidence="1">
    <location>
        <begin position="1"/>
        <end position="24"/>
    </location>
</feature>
<comment type="caution">
    <text evidence="3">The sequence shown here is derived from an EMBL/GenBank/DDBJ whole genome shotgun (WGS) entry which is preliminary data.</text>
</comment>
<accession>A0AAJ1TUP4</accession>
<name>A0AAJ1TUP4_9HYPH</name>
<feature type="transmembrane region" description="Helical" evidence="2">
    <location>
        <begin position="114"/>
        <end position="134"/>
    </location>
</feature>
<evidence type="ECO:0000256" key="2">
    <source>
        <dbReference type="SAM" id="Phobius"/>
    </source>
</evidence>
<dbReference type="AlphaFoldDB" id="A0AAJ1TUP4"/>
<feature type="compositionally biased region" description="Basic and acidic residues" evidence="1">
    <location>
        <begin position="7"/>
        <end position="16"/>
    </location>
</feature>
<evidence type="ECO:0000313" key="4">
    <source>
        <dbReference type="Proteomes" id="UP001223420"/>
    </source>
</evidence>
<keyword evidence="2" id="KW-1133">Transmembrane helix</keyword>
<dbReference type="Proteomes" id="UP001223420">
    <property type="component" value="Unassembled WGS sequence"/>
</dbReference>
<proteinExistence type="predicted"/>
<dbReference type="RefSeq" id="WP_307356253.1">
    <property type="nucleotide sequence ID" value="NZ_JAUSWL010000029.1"/>
</dbReference>
<dbReference type="EMBL" id="JAUSWL010000029">
    <property type="protein sequence ID" value="MDQ0547546.1"/>
    <property type="molecule type" value="Genomic_DNA"/>
</dbReference>
<gene>
    <name evidence="3" type="ORF">QO001_006505</name>
</gene>
<evidence type="ECO:0000256" key="1">
    <source>
        <dbReference type="SAM" id="MobiDB-lite"/>
    </source>
</evidence>
<evidence type="ECO:0000313" key="3">
    <source>
        <dbReference type="EMBL" id="MDQ0547546.1"/>
    </source>
</evidence>
<organism evidence="3 4">
    <name type="scientific">Methylobacterium brachiatum</name>
    <dbReference type="NCBI Taxonomy" id="269660"/>
    <lineage>
        <taxon>Bacteria</taxon>
        <taxon>Pseudomonadati</taxon>
        <taxon>Pseudomonadota</taxon>
        <taxon>Alphaproteobacteria</taxon>
        <taxon>Hyphomicrobiales</taxon>
        <taxon>Methylobacteriaceae</taxon>
        <taxon>Methylobacterium</taxon>
    </lineage>
</organism>
<protein>
    <submittedName>
        <fullName evidence="3">Uncharacterized protein</fullName>
    </submittedName>
</protein>
<keyword evidence="2" id="KW-0472">Membrane</keyword>
<reference evidence="3" key="1">
    <citation type="submission" date="2023-07" db="EMBL/GenBank/DDBJ databases">
        <title>Genomic Encyclopedia of Type Strains, Phase IV (KMG-IV): sequencing the most valuable type-strain genomes for metagenomic binning, comparative biology and taxonomic classification.</title>
        <authorList>
            <person name="Goeker M."/>
        </authorList>
    </citation>
    <scope>NUCLEOTIDE SEQUENCE</scope>
    <source>
        <strain evidence="3">DSM 19569</strain>
    </source>
</reference>
<sequence length="208" mass="22683">MALPPHPRTETPRARTEAATPGDRLEERYRAAIRAADEAAAALAAASKRHLDVLLKAKPEARFAALADASSPLTPEDRGRLLQSLRGQAQPVRPITAATASRLAIWRSRLPYRVVPMAMWAITLVAGLGLVGLARHRTPEGSVTIAGREALATRWRLPDGGTLEGTLRPGERYALVRWEGQAGRLRKWYPGYGYVETLVRQGDVQTGP</sequence>